<dbReference type="STRING" id="284581.AMD01_10830"/>
<accession>A0A0M0L6N7</accession>
<dbReference type="EMBL" id="LILC01000013">
    <property type="protein sequence ID" value="KOO46333.1"/>
    <property type="molecule type" value="Genomic_DNA"/>
</dbReference>
<dbReference type="Proteomes" id="UP000037558">
    <property type="component" value="Unassembled WGS sequence"/>
</dbReference>
<comment type="caution">
    <text evidence="2">The sequence shown here is derived from an EMBL/GenBank/DDBJ whole genome shotgun (WGS) entry which is preliminary data.</text>
</comment>
<keyword evidence="3" id="KW-1185">Reference proteome</keyword>
<organism evidence="2 3">
    <name type="scientific">Priestia koreensis</name>
    <dbReference type="NCBI Taxonomy" id="284581"/>
    <lineage>
        <taxon>Bacteria</taxon>
        <taxon>Bacillati</taxon>
        <taxon>Bacillota</taxon>
        <taxon>Bacilli</taxon>
        <taxon>Bacillales</taxon>
        <taxon>Bacillaceae</taxon>
        <taxon>Priestia</taxon>
    </lineage>
</organism>
<sequence length="110" mass="11253">MSTRDYHSLCRRYTGKTVKITDRNGKVHVGRISKVSGEKVYIEPLRSRRGYGYGFFGGGCGCGCGGGCGGGGCGGGGGYYGGGGGYFYGGAYSLAIGFIAGIAIASLFFI</sequence>
<keyword evidence="1" id="KW-1133">Transmembrane helix</keyword>
<evidence type="ECO:0000313" key="2">
    <source>
        <dbReference type="EMBL" id="KOO46333.1"/>
    </source>
</evidence>
<dbReference type="AlphaFoldDB" id="A0A0M0L6N7"/>
<evidence type="ECO:0000313" key="3">
    <source>
        <dbReference type="Proteomes" id="UP000037558"/>
    </source>
</evidence>
<dbReference type="OrthoDB" id="2991597at2"/>
<gene>
    <name evidence="2" type="ORF">AMD01_10830</name>
</gene>
<proteinExistence type="predicted"/>
<reference evidence="3" key="1">
    <citation type="submission" date="2015-08" db="EMBL/GenBank/DDBJ databases">
        <title>Fjat-14210 dsm16467.</title>
        <authorList>
            <person name="Liu B."/>
            <person name="Wang J."/>
            <person name="Zhu Y."/>
            <person name="Liu G."/>
            <person name="Chen Q."/>
            <person name="Chen Z."/>
            <person name="Lan J."/>
            <person name="Che J."/>
            <person name="Ge C."/>
            <person name="Shi H."/>
            <person name="Pan Z."/>
            <person name="Liu X."/>
        </authorList>
    </citation>
    <scope>NUCLEOTIDE SEQUENCE [LARGE SCALE GENOMIC DNA]</scope>
    <source>
        <strain evidence="3">DSM 16467</strain>
    </source>
</reference>
<feature type="transmembrane region" description="Helical" evidence="1">
    <location>
        <begin position="86"/>
        <end position="109"/>
    </location>
</feature>
<keyword evidence="1" id="KW-0812">Transmembrane</keyword>
<protein>
    <submittedName>
        <fullName evidence="2">Uncharacterized protein</fullName>
    </submittedName>
</protein>
<dbReference type="RefSeq" id="WP_053401413.1">
    <property type="nucleotide sequence ID" value="NZ_LILC01000013.1"/>
</dbReference>
<evidence type="ECO:0000256" key="1">
    <source>
        <dbReference type="SAM" id="Phobius"/>
    </source>
</evidence>
<dbReference type="PATRIC" id="fig|284581.3.peg.2266"/>
<keyword evidence="1" id="KW-0472">Membrane</keyword>
<name>A0A0M0L6N7_9BACI</name>